<feature type="binding site" evidence="11">
    <location>
        <begin position="244"/>
        <end position="255"/>
    </location>
    <ligand>
        <name>FAD</name>
        <dbReference type="ChEBI" id="CHEBI:57692"/>
    </ligand>
</feature>
<dbReference type="InterPro" id="IPR025650">
    <property type="entry name" value="Alkyl-DHAP_Synthase"/>
</dbReference>
<dbReference type="InterPro" id="IPR016167">
    <property type="entry name" value="FAD-bd_PCMH_sub1"/>
</dbReference>
<keyword evidence="16" id="KW-1185">Reference proteome</keyword>
<feature type="domain" description="FAD-binding PCMH-type" evidence="14">
    <location>
        <begin position="143"/>
        <end position="330"/>
    </location>
</feature>
<name>A0A6G0YMX6_APHCR</name>
<evidence type="ECO:0000256" key="3">
    <source>
        <dbReference type="ARBA" id="ARBA00008000"/>
    </source>
</evidence>
<dbReference type="Pfam" id="PF02913">
    <property type="entry name" value="FAD-oxidase_C"/>
    <property type="match status" value="1"/>
</dbReference>
<comment type="subcellular location">
    <subcellularLocation>
        <location evidence="1 13">Peroxisome</location>
    </subcellularLocation>
</comment>
<dbReference type="Gene3D" id="3.30.70.3450">
    <property type="match status" value="1"/>
</dbReference>
<dbReference type="Gene3D" id="3.30.160.650">
    <property type="match status" value="1"/>
</dbReference>
<accession>A0A6G0YMX6</accession>
<evidence type="ECO:0000259" key="14">
    <source>
        <dbReference type="PROSITE" id="PS51387"/>
    </source>
</evidence>
<dbReference type="InterPro" id="IPR006094">
    <property type="entry name" value="Oxid_FAD_bind_N"/>
</dbReference>
<evidence type="ECO:0000256" key="12">
    <source>
        <dbReference type="PIRSR" id="PIRSR625650-4"/>
    </source>
</evidence>
<dbReference type="SUPFAM" id="SSF56176">
    <property type="entry name" value="FAD-binding/transporter-associated domain-like"/>
    <property type="match status" value="1"/>
</dbReference>
<evidence type="ECO:0000256" key="2">
    <source>
        <dbReference type="ARBA" id="ARBA00004670"/>
    </source>
</evidence>
<dbReference type="Proteomes" id="UP000478052">
    <property type="component" value="Unassembled WGS sequence"/>
</dbReference>
<dbReference type="GO" id="GO:0008609">
    <property type="term" value="F:alkylglycerone-phosphate synthase activity"/>
    <property type="evidence" value="ECO:0007669"/>
    <property type="project" value="UniProtKB-EC"/>
</dbReference>
<evidence type="ECO:0000256" key="7">
    <source>
        <dbReference type="ARBA" id="ARBA00022827"/>
    </source>
</evidence>
<keyword evidence="13" id="KW-0444">Lipid biosynthesis</keyword>
<gene>
    <name evidence="15" type="ORF">FWK35_00010483</name>
</gene>
<dbReference type="AlphaFoldDB" id="A0A6G0YMX6"/>
<keyword evidence="8 13" id="KW-0576">Peroxisome</keyword>
<sequence>MDEKESNKTLKSSLVDTKVKSVIPKNRSEVLKWNGWGYRDSKFKVTDQGMIRFTGNRYSIGETDLPFFTQWVQQVLNIDLTLRNVPREKFSSREIPLSRVSTNFLKILKEMKIDHTTDNHARLLRSHGQTLYDIYSLRYGKCFPRICDLVVWPANHNDVISIVELVNVHNIVIVPFGGGTNVSGAVSCPVNENRCIISVDTSQMNRLLWLDESNLLVCFEAGVIGQDLERELNKRGYTCGHEPDSYEFSSIETCILGGWVATRASGMKKNVYGNIEDLVIDAKMVTCKGVVEKNSKVPRMSSGPEFQQIVLGSEGTLGIITEVTLKIRPLPDCRVYDSVVFPDFESGVKCMREVARQRCQPVSIRLMDNTQFRFGQALRSVENIFGNLLDTFKKTYLTHVCGFHLESICVMTLLFEGKRSKVVSHRNCITKIAMSFGGITAGERNGERGYMLTFVIAYIRDLALEYRVVAESFETSVSWDKTLSLCDNVKKTVANECNKLNIKYYLISCRVTQTYDSGCCVYFYFGFNWTGLDDPVSTYHHIETIARDSIMASGGSISHHHGVGKLRTHWYEKHMSKTVLSLYSASKKMLDPNNVFANGNLISFPLSKI</sequence>
<evidence type="ECO:0000256" key="8">
    <source>
        <dbReference type="ARBA" id="ARBA00023140"/>
    </source>
</evidence>
<dbReference type="Gene3D" id="3.30.43.10">
    <property type="entry name" value="Uridine Diphospho-n-acetylenolpyruvylglucosamine Reductase, domain 2"/>
    <property type="match status" value="1"/>
</dbReference>
<dbReference type="InterPro" id="IPR016171">
    <property type="entry name" value="Vanillyl_alc_oxidase_C-sub2"/>
</dbReference>
<protein>
    <recommendedName>
        <fullName evidence="5 13">Alkylglycerone-phosphate synthase</fullName>
        <shortName evidence="13">Alkyl-DHAP synthase</shortName>
        <ecNumber evidence="5 13">2.5.1.26</ecNumber>
    </recommendedName>
</protein>
<evidence type="ECO:0000256" key="4">
    <source>
        <dbReference type="ARBA" id="ARBA00011738"/>
    </source>
</evidence>
<keyword evidence="13" id="KW-0443">Lipid metabolism</keyword>
<dbReference type="PANTHER" id="PTHR46568:SF1">
    <property type="entry name" value="ALKYLDIHYDROXYACETONEPHOSPHATE SYNTHASE, PEROXISOMAL"/>
    <property type="match status" value="1"/>
</dbReference>
<feature type="binding site" evidence="11">
    <location>
        <begin position="262"/>
        <end position="265"/>
    </location>
    <ligand>
        <name>FAD</name>
        <dbReference type="ChEBI" id="CHEBI:57692"/>
    </ligand>
</feature>
<dbReference type="PANTHER" id="PTHR46568">
    <property type="entry name" value="ALKYLDIHYDROXYACETONEPHOSPHATE SYNTHASE, PEROXISOMAL"/>
    <property type="match status" value="1"/>
</dbReference>
<comment type="pathway">
    <text evidence="2 13">Glycerolipid metabolism; ether lipid biosynthesis.</text>
</comment>
<dbReference type="GO" id="GO:0005777">
    <property type="term" value="C:peroxisome"/>
    <property type="evidence" value="ECO:0007669"/>
    <property type="project" value="UniProtKB-SubCell"/>
</dbReference>
<keyword evidence="7 11" id="KW-0274">FAD</keyword>
<evidence type="ECO:0000256" key="11">
    <source>
        <dbReference type="PIRSR" id="PIRSR625650-3"/>
    </source>
</evidence>
<evidence type="ECO:0000256" key="5">
    <source>
        <dbReference type="ARBA" id="ARBA00012385"/>
    </source>
</evidence>
<comment type="catalytic activity">
    <reaction evidence="13">
        <text>a long chain fatty alcohol + a 1-acylglycerone 3-phosphate = a 1-O-alkylglycerone 3-phosphate + a long-chain fatty acid + H(+)</text>
        <dbReference type="Rhea" id="RHEA:36171"/>
        <dbReference type="ChEBI" id="CHEBI:15378"/>
        <dbReference type="ChEBI" id="CHEBI:17135"/>
        <dbReference type="ChEBI" id="CHEBI:57534"/>
        <dbReference type="ChEBI" id="CHEBI:57560"/>
        <dbReference type="ChEBI" id="CHEBI:73315"/>
        <dbReference type="EC" id="2.5.1.26"/>
    </reaction>
</comment>
<dbReference type="Gene3D" id="1.10.45.10">
    <property type="entry name" value="Vanillyl-alcohol Oxidase, Chain A, domain 4"/>
    <property type="match status" value="1"/>
</dbReference>
<reference evidence="15 16" key="1">
    <citation type="submission" date="2019-08" db="EMBL/GenBank/DDBJ databases">
        <title>Whole genome of Aphis craccivora.</title>
        <authorList>
            <person name="Voronova N.V."/>
            <person name="Shulinski R.S."/>
            <person name="Bandarenka Y.V."/>
            <person name="Zhorov D.G."/>
            <person name="Warner D."/>
        </authorList>
    </citation>
    <scope>NUCLEOTIDE SEQUENCE [LARGE SCALE GENOMIC DNA]</scope>
    <source>
        <strain evidence="15">180601</strain>
        <tissue evidence="15">Whole Body</tissue>
    </source>
</reference>
<comment type="subunit">
    <text evidence="4 13">Homodimer.</text>
</comment>
<dbReference type="EC" id="2.5.1.26" evidence="5 13"/>
<dbReference type="PROSITE" id="PS51387">
    <property type="entry name" value="FAD_PCMH"/>
    <property type="match status" value="1"/>
</dbReference>
<dbReference type="InterPro" id="IPR016169">
    <property type="entry name" value="FAD-bd_PCMH_sub2"/>
</dbReference>
<dbReference type="GO" id="GO:0071949">
    <property type="term" value="F:FAD binding"/>
    <property type="evidence" value="ECO:0007669"/>
    <property type="project" value="InterPro"/>
</dbReference>
<dbReference type="Gene3D" id="3.30.300.330">
    <property type="match status" value="1"/>
</dbReference>
<feature type="binding site" evidence="11">
    <location>
        <begin position="314"/>
        <end position="320"/>
    </location>
    <ligand>
        <name>FAD</name>
        <dbReference type="ChEBI" id="CHEBI:57692"/>
    </ligand>
</feature>
<dbReference type="EMBL" id="VUJU01003153">
    <property type="protein sequence ID" value="KAF0758941.1"/>
    <property type="molecule type" value="Genomic_DNA"/>
</dbReference>
<dbReference type="Pfam" id="PF01565">
    <property type="entry name" value="FAD_binding_4"/>
    <property type="match status" value="1"/>
</dbReference>
<feature type="active site" description="Proton donor/acceptor" evidence="9">
    <location>
        <position position="522"/>
    </location>
</feature>
<evidence type="ECO:0000256" key="9">
    <source>
        <dbReference type="PIRSR" id="PIRSR625650-1"/>
    </source>
</evidence>
<comment type="caution">
    <text evidence="15">The sequence shown here is derived from an EMBL/GenBank/DDBJ whole genome shotgun (WGS) entry which is preliminary data.</text>
</comment>
<feature type="binding site" evidence="10">
    <location>
        <position position="460"/>
    </location>
    <ligand>
        <name>substrate</name>
    </ligand>
</feature>
<evidence type="ECO:0000313" key="15">
    <source>
        <dbReference type="EMBL" id="KAF0758941.1"/>
    </source>
</evidence>
<evidence type="ECO:0000256" key="6">
    <source>
        <dbReference type="ARBA" id="ARBA00022630"/>
    </source>
</evidence>
<evidence type="ECO:0000256" key="13">
    <source>
        <dbReference type="RuleBase" id="RU363113"/>
    </source>
</evidence>
<evidence type="ECO:0000313" key="16">
    <source>
        <dbReference type="Proteomes" id="UP000478052"/>
    </source>
</evidence>
<dbReference type="InterPro" id="IPR016164">
    <property type="entry name" value="FAD-linked_Oxase-like_C"/>
</dbReference>
<dbReference type="Gene3D" id="3.30.465.10">
    <property type="match status" value="1"/>
</dbReference>
<proteinExistence type="inferred from homology"/>
<keyword evidence="13" id="KW-0808">Transferase</keyword>
<dbReference type="InterPro" id="IPR036318">
    <property type="entry name" value="FAD-bd_PCMH-like_sf"/>
</dbReference>
<organism evidence="15 16">
    <name type="scientific">Aphis craccivora</name>
    <name type="common">Cowpea aphid</name>
    <dbReference type="NCBI Taxonomy" id="307492"/>
    <lineage>
        <taxon>Eukaryota</taxon>
        <taxon>Metazoa</taxon>
        <taxon>Ecdysozoa</taxon>
        <taxon>Arthropoda</taxon>
        <taxon>Hexapoda</taxon>
        <taxon>Insecta</taxon>
        <taxon>Pterygota</taxon>
        <taxon>Neoptera</taxon>
        <taxon>Paraneoptera</taxon>
        <taxon>Hemiptera</taxon>
        <taxon>Sternorrhyncha</taxon>
        <taxon>Aphidomorpha</taxon>
        <taxon>Aphidoidea</taxon>
        <taxon>Aphididae</taxon>
        <taxon>Aphidini</taxon>
        <taxon>Aphis</taxon>
        <taxon>Aphis</taxon>
    </lineage>
</organism>
<dbReference type="GO" id="GO:0008611">
    <property type="term" value="P:ether lipid biosynthetic process"/>
    <property type="evidence" value="ECO:0007669"/>
    <property type="project" value="UniProtKB-UniPathway"/>
</dbReference>
<keyword evidence="6 13" id="KW-0285">Flavoprotein</keyword>
<dbReference type="OrthoDB" id="7786253at2759"/>
<evidence type="ECO:0000256" key="1">
    <source>
        <dbReference type="ARBA" id="ARBA00004275"/>
    </source>
</evidence>
<comment type="similarity">
    <text evidence="3 13">Belongs to the FAD-binding oxidoreductase/transferase type 4 family.</text>
</comment>
<comment type="cofactor">
    <cofactor evidence="11 13">
        <name>FAD</name>
        <dbReference type="ChEBI" id="CHEBI:57692"/>
    </cofactor>
</comment>
<dbReference type="InterPro" id="IPR016166">
    <property type="entry name" value="FAD-bd_PCMH"/>
</dbReference>
<evidence type="ECO:0000256" key="10">
    <source>
        <dbReference type="PIRSR" id="PIRSR625650-2"/>
    </source>
</evidence>
<dbReference type="UniPathway" id="UPA00781"/>
<feature type="site" description="Important for enzyme activity" evidence="12">
    <location>
        <position position="365"/>
    </location>
</feature>
<dbReference type="InterPro" id="IPR004113">
    <property type="entry name" value="FAD-bd_oxidored_4_C"/>
</dbReference>
<dbReference type="SUPFAM" id="SSF55103">
    <property type="entry name" value="FAD-linked oxidases, C-terminal domain"/>
    <property type="match status" value="1"/>
</dbReference>
<comment type="function">
    <text evidence="13">Catalyzes the exchange of an acyl for a long-chain alkyl group and the formation of the ether bond in the biosynthesis of ether phospholipids.</text>
</comment>